<evidence type="ECO:0000259" key="1">
    <source>
        <dbReference type="Pfam" id="PF01494"/>
    </source>
</evidence>
<sequence length="356" mass="38459">MPRAASVVFDHLVNADPPAHPRIRFDTGCVLGGSVAGLLAARVLADFCRHVVIVERDELIDQASRPGVPQGRQLHVLLAAGRQWLDRWLPGFTEQAVAAGANRITSEVKAFDGYAMAPPHRQYAMLSATRPLLESVVRTHVLARANISVKRAQATGLRYRDGAVTAVEFVDRGGVDVLPADFVVDATGRSSRIARWVEDAGFDRPRLERLALPIHYATAIFGATEEAAALQADGWLSIFSPGNEVDGVCIAAAAKVAADFDRAAQAFFRLQQVVVDAAWQSSAGGDHARLDFLTGAKIAEATRLQRWTLDQIARAALTDRNLAELCTDVQYLLRHPSALAHPAVLERAVVVNLTAS</sequence>
<feature type="domain" description="FAD-binding" evidence="1">
    <location>
        <begin position="29"/>
        <end position="195"/>
    </location>
</feature>
<organism evidence="2 3">
    <name type="scientific">Mycobacterium sherrisii</name>
    <dbReference type="NCBI Taxonomy" id="243061"/>
    <lineage>
        <taxon>Bacteria</taxon>
        <taxon>Bacillati</taxon>
        <taxon>Actinomycetota</taxon>
        <taxon>Actinomycetes</taxon>
        <taxon>Mycobacteriales</taxon>
        <taxon>Mycobacteriaceae</taxon>
        <taxon>Mycobacterium</taxon>
        <taxon>Mycobacterium simiae complex</taxon>
    </lineage>
</organism>
<accession>A0A1E3T033</accession>
<dbReference type="Pfam" id="PF01494">
    <property type="entry name" value="FAD_binding_3"/>
    <property type="match status" value="1"/>
</dbReference>
<comment type="caution">
    <text evidence="2">The sequence shown here is derived from an EMBL/GenBank/DDBJ whole genome shotgun (WGS) entry which is preliminary data.</text>
</comment>
<dbReference type="InterPro" id="IPR002938">
    <property type="entry name" value="FAD-bd"/>
</dbReference>
<keyword evidence="3" id="KW-1185">Reference proteome</keyword>
<dbReference type="PANTHER" id="PTHR43422">
    <property type="entry name" value="THIAMINE THIAZOLE SYNTHASE"/>
    <property type="match status" value="1"/>
</dbReference>
<evidence type="ECO:0000313" key="2">
    <source>
        <dbReference type="EMBL" id="ODR07694.1"/>
    </source>
</evidence>
<proteinExistence type="predicted"/>
<dbReference type="EMBL" id="MIHC01000011">
    <property type="protein sequence ID" value="ODR07694.1"/>
    <property type="molecule type" value="Genomic_DNA"/>
</dbReference>
<dbReference type="SUPFAM" id="SSF51905">
    <property type="entry name" value="FAD/NAD(P)-binding domain"/>
    <property type="match status" value="1"/>
</dbReference>
<evidence type="ECO:0000313" key="3">
    <source>
        <dbReference type="Proteomes" id="UP000094224"/>
    </source>
</evidence>
<name>A0A1E3T033_9MYCO</name>
<reference evidence="3" key="1">
    <citation type="submission" date="2016-09" db="EMBL/GenBank/DDBJ databases">
        <authorList>
            <person name="Greninger A.L."/>
            <person name="Jerome K.R."/>
            <person name="Mcnair B."/>
            <person name="Wallis C."/>
            <person name="Fang F."/>
        </authorList>
    </citation>
    <scope>NUCLEOTIDE SEQUENCE [LARGE SCALE GENOMIC DNA]</scope>
    <source>
        <strain evidence="3">BC1_M4</strain>
    </source>
</reference>
<dbReference type="Proteomes" id="UP000094224">
    <property type="component" value="Unassembled WGS sequence"/>
</dbReference>
<dbReference type="OrthoDB" id="9790035at2"/>
<dbReference type="AlphaFoldDB" id="A0A1E3T033"/>
<gene>
    <name evidence="2" type="ORF">BHQ21_08165</name>
</gene>
<protein>
    <recommendedName>
        <fullName evidence="1">FAD-binding domain-containing protein</fullName>
    </recommendedName>
</protein>
<dbReference type="Gene3D" id="3.50.50.60">
    <property type="entry name" value="FAD/NAD(P)-binding domain"/>
    <property type="match status" value="1"/>
</dbReference>
<dbReference type="STRING" id="243061.AWC25_19165"/>
<dbReference type="GO" id="GO:0071949">
    <property type="term" value="F:FAD binding"/>
    <property type="evidence" value="ECO:0007669"/>
    <property type="project" value="InterPro"/>
</dbReference>
<dbReference type="PANTHER" id="PTHR43422:SF3">
    <property type="entry name" value="THIAMINE THIAZOLE SYNTHASE"/>
    <property type="match status" value="1"/>
</dbReference>
<dbReference type="RefSeq" id="WP_069399799.1">
    <property type="nucleotide sequence ID" value="NZ_JACKTB010000104.1"/>
</dbReference>
<dbReference type="InterPro" id="IPR036188">
    <property type="entry name" value="FAD/NAD-bd_sf"/>
</dbReference>